<reference evidence="2" key="1">
    <citation type="submission" date="2022-12" db="EMBL/GenBank/DDBJ databases">
        <title>Jiella pelagia sp. nov., isolated from phosphonate enriched culture of Northwest Pacific surface seawater.</title>
        <authorList>
            <person name="Shin D.Y."/>
            <person name="Hwang C.Y."/>
        </authorList>
    </citation>
    <scope>NUCLEOTIDE SEQUENCE</scope>
    <source>
        <strain evidence="2">HL-NP1</strain>
    </source>
</reference>
<name>A0ABY7BXN8_9HYPH</name>
<organism evidence="2 3">
    <name type="scientific">Jiella pelagia</name>
    <dbReference type="NCBI Taxonomy" id="2986949"/>
    <lineage>
        <taxon>Bacteria</taxon>
        <taxon>Pseudomonadati</taxon>
        <taxon>Pseudomonadota</taxon>
        <taxon>Alphaproteobacteria</taxon>
        <taxon>Hyphomicrobiales</taxon>
        <taxon>Aurantimonadaceae</taxon>
        <taxon>Jiella</taxon>
    </lineage>
</organism>
<gene>
    <name evidence="2" type="ORF">OH818_18030</name>
</gene>
<dbReference type="Proteomes" id="UP001164020">
    <property type="component" value="Chromosome"/>
</dbReference>
<dbReference type="RefSeq" id="WP_268879876.1">
    <property type="nucleotide sequence ID" value="NZ_CP114029.1"/>
</dbReference>
<keyword evidence="3" id="KW-1185">Reference proteome</keyword>
<dbReference type="EMBL" id="CP114029">
    <property type="protein sequence ID" value="WAP67420.1"/>
    <property type="molecule type" value="Genomic_DNA"/>
</dbReference>
<evidence type="ECO:0000313" key="2">
    <source>
        <dbReference type="EMBL" id="WAP67420.1"/>
    </source>
</evidence>
<evidence type="ECO:0000313" key="3">
    <source>
        <dbReference type="Proteomes" id="UP001164020"/>
    </source>
</evidence>
<proteinExistence type="predicted"/>
<protein>
    <submittedName>
        <fullName evidence="2">Uncharacterized protein</fullName>
    </submittedName>
</protein>
<feature type="compositionally biased region" description="Polar residues" evidence="1">
    <location>
        <begin position="26"/>
        <end position="36"/>
    </location>
</feature>
<evidence type="ECO:0000256" key="1">
    <source>
        <dbReference type="SAM" id="MobiDB-lite"/>
    </source>
</evidence>
<accession>A0ABY7BXN8</accession>
<sequence length="92" mass="10148">MTLVIARILNLWRRAAAGSLRRETKASPTMRQTNSAARRPSVTVRLSAMREGMKKCNGKAPAIAASDVEKRGAATWIGIFRSELPRLSRRLG</sequence>
<feature type="region of interest" description="Disordered" evidence="1">
    <location>
        <begin position="20"/>
        <end position="42"/>
    </location>
</feature>